<name>A0A0B7NAC5_9FUNG</name>
<evidence type="ECO:0000256" key="1">
    <source>
        <dbReference type="SAM" id="MobiDB-lite"/>
    </source>
</evidence>
<keyword evidence="3" id="KW-1185">Reference proteome</keyword>
<dbReference type="OrthoDB" id="2255243at2759"/>
<dbReference type="EMBL" id="LN727632">
    <property type="protein sequence ID" value="CEP12383.1"/>
    <property type="molecule type" value="Genomic_DNA"/>
</dbReference>
<protein>
    <submittedName>
        <fullName evidence="2">Uncharacterized protein</fullName>
    </submittedName>
</protein>
<dbReference type="Proteomes" id="UP000054107">
    <property type="component" value="Unassembled WGS sequence"/>
</dbReference>
<feature type="region of interest" description="Disordered" evidence="1">
    <location>
        <begin position="1"/>
        <end position="72"/>
    </location>
</feature>
<feature type="compositionally biased region" description="Low complexity" evidence="1">
    <location>
        <begin position="15"/>
        <end position="30"/>
    </location>
</feature>
<organism evidence="2 3">
    <name type="scientific">Parasitella parasitica</name>
    <dbReference type="NCBI Taxonomy" id="35722"/>
    <lineage>
        <taxon>Eukaryota</taxon>
        <taxon>Fungi</taxon>
        <taxon>Fungi incertae sedis</taxon>
        <taxon>Mucoromycota</taxon>
        <taxon>Mucoromycotina</taxon>
        <taxon>Mucoromycetes</taxon>
        <taxon>Mucorales</taxon>
        <taxon>Mucorineae</taxon>
        <taxon>Mucoraceae</taxon>
        <taxon>Parasitella</taxon>
    </lineage>
</organism>
<reference evidence="2 3" key="1">
    <citation type="submission" date="2014-09" db="EMBL/GenBank/DDBJ databases">
        <authorList>
            <person name="Ellenberger Sabrina"/>
        </authorList>
    </citation>
    <scope>NUCLEOTIDE SEQUENCE [LARGE SCALE GENOMIC DNA]</scope>
    <source>
        <strain evidence="2 3">CBS 412.66</strain>
    </source>
</reference>
<accession>A0A0B7NAC5</accession>
<evidence type="ECO:0000313" key="3">
    <source>
        <dbReference type="Proteomes" id="UP000054107"/>
    </source>
</evidence>
<gene>
    <name evidence="2" type="primary">PARPA_06320.1 scaffold 21420</name>
</gene>
<evidence type="ECO:0000313" key="2">
    <source>
        <dbReference type="EMBL" id="CEP12383.1"/>
    </source>
</evidence>
<proteinExistence type="predicted"/>
<sequence length="149" mass="17227">MYQPQDQERDNYMYNTANTTNGNIGGLAAAVAGWPEDRYPQPQQSQLPQPPPPQQQQQQQQQPFKESHPEWGVIKENNFHPLTMKHQRDLEKLHTNETLLDDFYFWQANLGGYCMANMNTSFVVSSEGQFPLQRRIVEGAPLPGRRKKN</sequence>
<dbReference type="AlphaFoldDB" id="A0A0B7NAC5"/>
<feature type="compositionally biased region" description="Basic and acidic residues" evidence="1">
    <location>
        <begin position="1"/>
        <end position="11"/>
    </location>
</feature>